<sequence>SNELCFRDQPVTYIIDKEIKKGYLINDGIIKPISEVLLCEYVTSSIHLPNKEITIHRKNDKKYIFNNKDLRFMDIKSLIFKLHSENFSNNKILTEEMDILSTFQEGMNH</sequence>
<gene>
    <name evidence="1" type="ORF">OXX778_LOCUS21331</name>
</gene>
<organism evidence="1 2">
    <name type="scientific">Brachionus calyciflorus</name>
    <dbReference type="NCBI Taxonomy" id="104777"/>
    <lineage>
        <taxon>Eukaryota</taxon>
        <taxon>Metazoa</taxon>
        <taxon>Spiralia</taxon>
        <taxon>Gnathifera</taxon>
        <taxon>Rotifera</taxon>
        <taxon>Eurotatoria</taxon>
        <taxon>Monogononta</taxon>
        <taxon>Pseudotrocha</taxon>
        <taxon>Ploima</taxon>
        <taxon>Brachionidae</taxon>
        <taxon>Brachionus</taxon>
    </lineage>
</organism>
<name>A0A814PFP6_9BILA</name>
<feature type="non-terminal residue" evidence="1">
    <location>
        <position position="1"/>
    </location>
</feature>
<proteinExistence type="predicted"/>
<protein>
    <submittedName>
        <fullName evidence="1">Uncharacterized protein</fullName>
    </submittedName>
</protein>
<evidence type="ECO:0000313" key="2">
    <source>
        <dbReference type="Proteomes" id="UP000663879"/>
    </source>
</evidence>
<dbReference type="Proteomes" id="UP000663879">
    <property type="component" value="Unassembled WGS sequence"/>
</dbReference>
<reference evidence="1" key="1">
    <citation type="submission" date="2021-02" db="EMBL/GenBank/DDBJ databases">
        <authorList>
            <person name="Nowell W R."/>
        </authorList>
    </citation>
    <scope>NUCLEOTIDE SEQUENCE</scope>
    <source>
        <strain evidence="1">Ploen Becks lab</strain>
    </source>
</reference>
<dbReference type="AlphaFoldDB" id="A0A814PFP6"/>
<comment type="caution">
    <text evidence="1">The sequence shown here is derived from an EMBL/GenBank/DDBJ whole genome shotgun (WGS) entry which is preliminary data.</text>
</comment>
<dbReference type="EMBL" id="CAJNOC010007773">
    <property type="protein sequence ID" value="CAF1104779.1"/>
    <property type="molecule type" value="Genomic_DNA"/>
</dbReference>
<keyword evidence="2" id="KW-1185">Reference proteome</keyword>
<evidence type="ECO:0000313" key="1">
    <source>
        <dbReference type="EMBL" id="CAF1104779.1"/>
    </source>
</evidence>
<accession>A0A814PFP6</accession>